<dbReference type="PROSITE" id="PS01327">
    <property type="entry name" value="MSCL"/>
    <property type="match status" value="1"/>
</dbReference>
<evidence type="ECO:0000256" key="1">
    <source>
        <dbReference type="ARBA" id="ARBA00004651"/>
    </source>
</evidence>
<accession>A0ABQ2D1S0</accession>
<comment type="function">
    <text evidence="10">Channel that opens in response to stretch forces in the membrane lipid bilayer. May participate in the regulation of osmotic pressure changes within the cell.</text>
</comment>
<dbReference type="InterPro" id="IPR019823">
    <property type="entry name" value="Mechanosensitive_channel_CS"/>
</dbReference>
<protein>
    <recommendedName>
        <fullName evidence="10">Large-conductance mechanosensitive channel</fullName>
    </recommendedName>
</protein>
<dbReference type="EMBL" id="BMOD01000011">
    <property type="protein sequence ID" value="GGJ42107.1"/>
    <property type="molecule type" value="Genomic_DNA"/>
</dbReference>
<dbReference type="Gene3D" id="1.10.1200.120">
    <property type="entry name" value="Large-conductance mechanosensitive channel, MscL, domain 1"/>
    <property type="match status" value="1"/>
</dbReference>
<dbReference type="Pfam" id="PF01741">
    <property type="entry name" value="MscL"/>
    <property type="match status" value="1"/>
</dbReference>
<keyword evidence="4 10" id="KW-1003">Cell membrane</keyword>
<dbReference type="NCBIfam" id="TIGR00220">
    <property type="entry name" value="mscL"/>
    <property type="match status" value="1"/>
</dbReference>
<evidence type="ECO:0000256" key="4">
    <source>
        <dbReference type="ARBA" id="ARBA00022475"/>
    </source>
</evidence>
<sequence length="144" mass="15575">MAGFKDFIMRGNVVDLAVGVVIGAAFSGVVTSFTNAFINPMIKLATGGVQQGVLKGGKFTFAGVDFLYGDFISVVLTFVITAAVVYYLVVLPMSTLREMQLAKAKAAKPEQPAPPSLTLDQELLREIRDLLLKQQAAENERKHL</sequence>
<evidence type="ECO:0000313" key="11">
    <source>
        <dbReference type="EMBL" id="GGJ42107.1"/>
    </source>
</evidence>
<keyword evidence="8 10" id="KW-0472">Membrane</keyword>
<comment type="similarity">
    <text evidence="2 10">Belongs to the MscL family.</text>
</comment>
<dbReference type="InterPro" id="IPR001185">
    <property type="entry name" value="MS_channel"/>
</dbReference>
<proteinExistence type="inferred from homology"/>
<evidence type="ECO:0000256" key="9">
    <source>
        <dbReference type="ARBA" id="ARBA00023303"/>
    </source>
</evidence>
<gene>
    <name evidence="10" type="primary">mscL</name>
    <name evidence="11" type="ORF">GCM10008938_30190</name>
</gene>
<dbReference type="PRINTS" id="PR01264">
    <property type="entry name" value="MECHCHANNEL"/>
</dbReference>
<evidence type="ECO:0000256" key="10">
    <source>
        <dbReference type="HAMAP-Rule" id="MF_00115"/>
    </source>
</evidence>
<organism evidence="11 12">
    <name type="scientific">Deinococcus roseus</name>
    <dbReference type="NCBI Taxonomy" id="392414"/>
    <lineage>
        <taxon>Bacteria</taxon>
        <taxon>Thermotogati</taxon>
        <taxon>Deinococcota</taxon>
        <taxon>Deinococci</taxon>
        <taxon>Deinococcales</taxon>
        <taxon>Deinococcaceae</taxon>
        <taxon>Deinococcus</taxon>
    </lineage>
</organism>
<keyword evidence="3 10" id="KW-0813">Transport</keyword>
<keyword evidence="12" id="KW-1185">Reference proteome</keyword>
<evidence type="ECO:0000256" key="3">
    <source>
        <dbReference type="ARBA" id="ARBA00022448"/>
    </source>
</evidence>
<dbReference type="PANTHER" id="PTHR30266">
    <property type="entry name" value="MECHANOSENSITIVE CHANNEL MSCL"/>
    <property type="match status" value="1"/>
</dbReference>
<feature type="transmembrane region" description="Helical" evidence="10">
    <location>
        <begin position="12"/>
        <end position="38"/>
    </location>
</feature>
<dbReference type="InterPro" id="IPR037673">
    <property type="entry name" value="MSC/AndL"/>
</dbReference>
<feature type="transmembrane region" description="Helical" evidence="10">
    <location>
        <begin position="66"/>
        <end position="89"/>
    </location>
</feature>
<keyword evidence="7 10" id="KW-0406">Ion transport</keyword>
<dbReference type="RefSeq" id="WP_229684820.1">
    <property type="nucleotide sequence ID" value="NZ_BMOD01000011.1"/>
</dbReference>
<name>A0ABQ2D1S0_9DEIO</name>
<evidence type="ECO:0000256" key="5">
    <source>
        <dbReference type="ARBA" id="ARBA00022692"/>
    </source>
</evidence>
<dbReference type="HAMAP" id="MF_00115">
    <property type="entry name" value="MscL"/>
    <property type="match status" value="1"/>
</dbReference>
<comment type="caution">
    <text evidence="11">The sequence shown here is derived from an EMBL/GenBank/DDBJ whole genome shotgun (WGS) entry which is preliminary data.</text>
</comment>
<dbReference type="SUPFAM" id="SSF81330">
    <property type="entry name" value="Gated mechanosensitive channel"/>
    <property type="match status" value="1"/>
</dbReference>
<dbReference type="PANTHER" id="PTHR30266:SF2">
    <property type="entry name" value="LARGE-CONDUCTANCE MECHANOSENSITIVE CHANNEL"/>
    <property type="match status" value="1"/>
</dbReference>
<comment type="subcellular location">
    <subcellularLocation>
        <location evidence="1 10">Cell membrane</location>
        <topology evidence="1 10">Multi-pass membrane protein</topology>
    </subcellularLocation>
</comment>
<comment type="subunit">
    <text evidence="10">Homopentamer.</text>
</comment>
<evidence type="ECO:0000256" key="2">
    <source>
        <dbReference type="ARBA" id="ARBA00007254"/>
    </source>
</evidence>
<evidence type="ECO:0000256" key="8">
    <source>
        <dbReference type="ARBA" id="ARBA00023136"/>
    </source>
</evidence>
<dbReference type="Proteomes" id="UP000632222">
    <property type="component" value="Unassembled WGS sequence"/>
</dbReference>
<dbReference type="InterPro" id="IPR036019">
    <property type="entry name" value="MscL_channel"/>
</dbReference>
<keyword evidence="5 10" id="KW-0812">Transmembrane</keyword>
<reference evidence="12" key="1">
    <citation type="journal article" date="2019" name="Int. J. Syst. Evol. Microbiol.">
        <title>The Global Catalogue of Microorganisms (GCM) 10K type strain sequencing project: providing services to taxonomists for standard genome sequencing and annotation.</title>
        <authorList>
            <consortium name="The Broad Institute Genomics Platform"/>
            <consortium name="The Broad Institute Genome Sequencing Center for Infectious Disease"/>
            <person name="Wu L."/>
            <person name="Ma J."/>
        </authorList>
    </citation>
    <scope>NUCLEOTIDE SEQUENCE [LARGE SCALE GENOMIC DNA]</scope>
    <source>
        <strain evidence="12">JCM 14370</strain>
    </source>
</reference>
<evidence type="ECO:0000313" key="12">
    <source>
        <dbReference type="Proteomes" id="UP000632222"/>
    </source>
</evidence>
<keyword evidence="6 10" id="KW-1133">Transmembrane helix</keyword>
<evidence type="ECO:0000256" key="7">
    <source>
        <dbReference type="ARBA" id="ARBA00023065"/>
    </source>
</evidence>
<evidence type="ECO:0000256" key="6">
    <source>
        <dbReference type="ARBA" id="ARBA00022989"/>
    </source>
</evidence>
<keyword evidence="9 10" id="KW-0407">Ion channel</keyword>